<feature type="region of interest" description="Disordered" evidence="4">
    <location>
        <begin position="1"/>
        <end position="23"/>
    </location>
</feature>
<evidence type="ECO:0000256" key="3">
    <source>
        <dbReference type="PROSITE-ProRule" id="PRU00267"/>
    </source>
</evidence>
<dbReference type="AlphaFoldDB" id="A0A4P9X8N7"/>
<dbReference type="Pfam" id="PF00505">
    <property type="entry name" value="HMG_box"/>
    <property type="match status" value="1"/>
</dbReference>
<evidence type="ECO:0000256" key="4">
    <source>
        <dbReference type="SAM" id="MobiDB-lite"/>
    </source>
</evidence>
<feature type="DNA-binding region" description="HMG box" evidence="3">
    <location>
        <begin position="25"/>
        <end position="93"/>
    </location>
</feature>
<evidence type="ECO:0000256" key="2">
    <source>
        <dbReference type="ARBA" id="ARBA00023242"/>
    </source>
</evidence>
<dbReference type="PANTHER" id="PTHR45789">
    <property type="entry name" value="FI18025P1"/>
    <property type="match status" value="1"/>
</dbReference>
<keyword evidence="1 3" id="KW-0238">DNA-binding</keyword>
<dbReference type="Proteomes" id="UP000274922">
    <property type="component" value="Unassembled WGS sequence"/>
</dbReference>
<gene>
    <name evidence="6" type="ORF">CXG81DRAFT_11716</name>
</gene>
<accession>A0A4P9X8N7</accession>
<keyword evidence="2 3" id="KW-0539">Nucleus</keyword>
<dbReference type="OrthoDB" id="6247875at2759"/>
<dbReference type="SMART" id="SM00398">
    <property type="entry name" value="HMG"/>
    <property type="match status" value="1"/>
</dbReference>
<dbReference type="Gene3D" id="1.10.30.10">
    <property type="entry name" value="High mobility group box domain"/>
    <property type="match status" value="1"/>
</dbReference>
<proteinExistence type="predicted"/>
<evidence type="ECO:0000259" key="5">
    <source>
        <dbReference type="PROSITE" id="PS50118"/>
    </source>
</evidence>
<dbReference type="GO" id="GO:0000981">
    <property type="term" value="F:DNA-binding transcription factor activity, RNA polymerase II-specific"/>
    <property type="evidence" value="ECO:0007669"/>
    <property type="project" value="TreeGrafter"/>
</dbReference>
<sequence length="96" mass="10826">MSIAPTASAAAAPKTTLASLPIEKVPRPPNSFMTFRMDKQHAVLASYPDANNMDISKIIGAMWRDADPAVKQIYRERAEEGRRLHRERFPGYHYTP</sequence>
<dbReference type="PROSITE" id="PS50118">
    <property type="entry name" value="HMG_BOX_2"/>
    <property type="match status" value="1"/>
</dbReference>
<dbReference type="SUPFAM" id="SSF47095">
    <property type="entry name" value="HMG-box"/>
    <property type="match status" value="1"/>
</dbReference>
<protein>
    <recommendedName>
        <fullName evidence="5">HMG box domain-containing protein</fullName>
    </recommendedName>
</protein>
<evidence type="ECO:0000313" key="6">
    <source>
        <dbReference type="EMBL" id="RKP01646.1"/>
    </source>
</evidence>
<feature type="compositionally biased region" description="Low complexity" evidence="4">
    <location>
        <begin position="1"/>
        <end position="21"/>
    </location>
</feature>
<dbReference type="STRING" id="1555241.A0A4P9X8N7"/>
<dbReference type="EMBL" id="ML014165">
    <property type="protein sequence ID" value="RKP01646.1"/>
    <property type="molecule type" value="Genomic_DNA"/>
</dbReference>
<reference evidence="7" key="1">
    <citation type="journal article" date="2018" name="Nat. Microbiol.">
        <title>Leveraging single-cell genomics to expand the fungal tree of life.</title>
        <authorList>
            <person name="Ahrendt S.R."/>
            <person name="Quandt C.A."/>
            <person name="Ciobanu D."/>
            <person name="Clum A."/>
            <person name="Salamov A."/>
            <person name="Andreopoulos B."/>
            <person name="Cheng J.F."/>
            <person name="Woyke T."/>
            <person name="Pelin A."/>
            <person name="Henrissat B."/>
            <person name="Reynolds N.K."/>
            <person name="Benny G.L."/>
            <person name="Smith M.E."/>
            <person name="James T.Y."/>
            <person name="Grigoriev I.V."/>
        </authorList>
    </citation>
    <scope>NUCLEOTIDE SEQUENCE [LARGE SCALE GENOMIC DNA]</scope>
    <source>
        <strain evidence="7">ATCC 52028</strain>
    </source>
</reference>
<dbReference type="InterPro" id="IPR036910">
    <property type="entry name" value="HMG_box_dom_sf"/>
</dbReference>
<dbReference type="CDD" id="cd01389">
    <property type="entry name" value="HMG-box_ROX1-like"/>
    <property type="match status" value="1"/>
</dbReference>
<organism evidence="6 7">
    <name type="scientific">Caulochytrium protostelioides</name>
    <dbReference type="NCBI Taxonomy" id="1555241"/>
    <lineage>
        <taxon>Eukaryota</taxon>
        <taxon>Fungi</taxon>
        <taxon>Fungi incertae sedis</taxon>
        <taxon>Chytridiomycota</taxon>
        <taxon>Chytridiomycota incertae sedis</taxon>
        <taxon>Chytridiomycetes</taxon>
        <taxon>Caulochytriales</taxon>
        <taxon>Caulochytriaceae</taxon>
        <taxon>Caulochytrium</taxon>
    </lineage>
</organism>
<evidence type="ECO:0000256" key="1">
    <source>
        <dbReference type="ARBA" id="ARBA00023125"/>
    </source>
</evidence>
<dbReference type="PANTHER" id="PTHR45789:SF2">
    <property type="entry name" value="FI18025P1"/>
    <property type="match status" value="1"/>
</dbReference>
<dbReference type="GO" id="GO:0005634">
    <property type="term" value="C:nucleus"/>
    <property type="evidence" value="ECO:0007669"/>
    <property type="project" value="UniProtKB-UniRule"/>
</dbReference>
<name>A0A4P9X8N7_9FUNG</name>
<feature type="non-terminal residue" evidence="6">
    <location>
        <position position="96"/>
    </location>
</feature>
<dbReference type="InterPro" id="IPR009071">
    <property type="entry name" value="HMG_box_dom"/>
</dbReference>
<evidence type="ECO:0000313" key="7">
    <source>
        <dbReference type="Proteomes" id="UP000274922"/>
    </source>
</evidence>
<feature type="domain" description="HMG box" evidence="5">
    <location>
        <begin position="25"/>
        <end position="93"/>
    </location>
</feature>
<keyword evidence="7" id="KW-1185">Reference proteome</keyword>
<dbReference type="InterPro" id="IPR051356">
    <property type="entry name" value="SOX/SOX-like_TF"/>
</dbReference>
<dbReference type="GO" id="GO:0000978">
    <property type="term" value="F:RNA polymerase II cis-regulatory region sequence-specific DNA binding"/>
    <property type="evidence" value="ECO:0007669"/>
    <property type="project" value="TreeGrafter"/>
</dbReference>